<protein>
    <submittedName>
        <fullName evidence="3">Peptidoglycan-binding protein</fullName>
    </submittedName>
</protein>
<evidence type="ECO:0000259" key="1">
    <source>
        <dbReference type="Pfam" id="PF05838"/>
    </source>
</evidence>
<dbReference type="InterPro" id="IPR008565">
    <property type="entry name" value="TtsA-like_GH18_dom"/>
</dbReference>
<dbReference type="RefSeq" id="WP_130591745.1">
    <property type="nucleotide sequence ID" value="NZ_CP034752.1"/>
</dbReference>
<dbReference type="Proteomes" id="UP000293154">
    <property type="component" value="Chromosome"/>
</dbReference>
<proteinExistence type="predicted"/>
<accession>A0A411WKP7</accession>
<dbReference type="CDD" id="cd13926">
    <property type="entry name" value="N-acetylmuramidase_GH108"/>
    <property type="match status" value="1"/>
</dbReference>
<name>A0A411WKP7_9GAMM</name>
<dbReference type="InterPro" id="IPR018537">
    <property type="entry name" value="Peptidoglycan-bd_3"/>
</dbReference>
<dbReference type="SUPFAM" id="SSF53955">
    <property type="entry name" value="Lysozyme-like"/>
    <property type="match status" value="1"/>
</dbReference>
<evidence type="ECO:0000313" key="4">
    <source>
        <dbReference type="Proteomes" id="UP000293154"/>
    </source>
</evidence>
<evidence type="ECO:0000259" key="2">
    <source>
        <dbReference type="Pfam" id="PF09374"/>
    </source>
</evidence>
<dbReference type="KEGG" id="prag:EKN56_10515"/>
<dbReference type="AlphaFoldDB" id="A0A411WKP7"/>
<dbReference type="Gene3D" id="1.20.141.10">
    <property type="entry name" value="Chitosanase, subunit A, domain 1"/>
    <property type="match status" value="1"/>
</dbReference>
<dbReference type="Pfam" id="PF09374">
    <property type="entry name" value="PG_binding_3"/>
    <property type="match status" value="1"/>
</dbReference>
<keyword evidence="4" id="KW-1185">Reference proteome</keyword>
<dbReference type="OrthoDB" id="9815229at2"/>
<dbReference type="EMBL" id="CP034752">
    <property type="protein sequence ID" value="QBH96801.1"/>
    <property type="molecule type" value="Genomic_DNA"/>
</dbReference>
<feature type="domain" description="TtsA-like Glycoside hydrolase family 108" evidence="1">
    <location>
        <begin position="13"/>
        <end position="88"/>
    </location>
</feature>
<evidence type="ECO:0000313" key="3">
    <source>
        <dbReference type="EMBL" id="QBH96801.1"/>
    </source>
</evidence>
<feature type="domain" description="Peptidoglycan binding" evidence="2">
    <location>
        <begin position="92"/>
        <end position="159"/>
    </location>
</feature>
<organism evidence="3 4">
    <name type="scientific">Limnobaculum zhutongyuii</name>
    <dbReference type="NCBI Taxonomy" id="2498113"/>
    <lineage>
        <taxon>Bacteria</taxon>
        <taxon>Pseudomonadati</taxon>
        <taxon>Pseudomonadota</taxon>
        <taxon>Gammaproteobacteria</taxon>
        <taxon>Enterobacterales</taxon>
        <taxon>Budviciaceae</taxon>
        <taxon>Limnobaculum</taxon>
    </lineage>
</organism>
<dbReference type="Pfam" id="PF05838">
    <property type="entry name" value="Glyco_hydro_108"/>
    <property type="match status" value="1"/>
</dbReference>
<reference evidence="3 4" key="1">
    <citation type="submission" date="2019-03" db="EMBL/GenBank/DDBJ databases">
        <title>Pragia sp. nov. isolated from the gut tract of Carduelis flavirostris.</title>
        <authorList>
            <person name="Ge Y."/>
        </authorList>
    </citation>
    <scope>NUCLEOTIDE SEQUENCE [LARGE SCALE GENOMIC DNA]</scope>
    <source>
        <strain evidence="3 4">CF-458</strain>
    </source>
</reference>
<sequence length="171" mass="19103">MKPYSVTFIHALDYLLRAEGGYVNDPADRGGETKYGISKRAYPHLNIAALTEEQATDIYYRDYWLKAKCDQLPPGISLMVFDGIVQHGSTTAIQQLQRAPGVTDDGIIGQRTLISANTTMVSVRFICQRILTQRSRTYARIVANNPSQAKFISGWFNRLDSLMLAVEEVVG</sequence>
<dbReference type="InterPro" id="IPR023346">
    <property type="entry name" value="Lysozyme-like_dom_sf"/>
</dbReference>
<gene>
    <name evidence="3" type="ORF">EKN56_10515</name>
</gene>